<dbReference type="Proteomes" id="UP000054481">
    <property type="component" value="Unassembled WGS sequence"/>
</dbReference>
<gene>
    <name evidence="1" type="ORF">HIM_10567</name>
</gene>
<organism evidence="1 2">
    <name type="scientific">Hirsutella minnesotensis 3608</name>
    <dbReference type="NCBI Taxonomy" id="1043627"/>
    <lineage>
        <taxon>Eukaryota</taxon>
        <taxon>Fungi</taxon>
        <taxon>Dikarya</taxon>
        <taxon>Ascomycota</taxon>
        <taxon>Pezizomycotina</taxon>
        <taxon>Sordariomycetes</taxon>
        <taxon>Hypocreomycetidae</taxon>
        <taxon>Hypocreales</taxon>
        <taxon>Ophiocordycipitaceae</taxon>
        <taxon>Hirsutella</taxon>
    </lineage>
</organism>
<name>A0A0F8A249_9HYPO</name>
<evidence type="ECO:0000313" key="2">
    <source>
        <dbReference type="Proteomes" id="UP000054481"/>
    </source>
</evidence>
<protein>
    <submittedName>
        <fullName evidence="1">Uncharacterized protein</fullName>
    </submittedName>
</protein>
<sequence>MFISGKTDLAVFLEAFHLDLASFLGTLRKAKAVVTGVQVILFMAGRWRRERELNASPLGEWKGIPRQKQTCMVKGRFMQRAVHLIELPRPAVQTALSRVYGSMAGTYITGAGKAVSLFPQLTFAERRCWVPKRYSDKARSSVAAKYRGWNLLQPGERAGKETSECPRKVADSLCWILSFDTDRGILLPESAPGMCVQLRLAASGCPCPGRVCH</sequence>
<keyword evidence="2" id="KW-1185">Reference proteome</keyword>
<dbReference type="AlphaFoldDB" id="A0A0F8A249"/>
<reference evidence="1 2" key="1">
    <citation type="journal article" date="2014" name="Genome Biol. Evol.">
        <title>Comparative genomics and transcriptomics analyses reveal divergent lifestyle features of nematode endoparasitic fungus Hirsutella minnesotensis.</title>
        <authorList>
            <person name="Lai Y."/>
            <person name="Liu K."/>
            <person name="Zhang X."/>
            <person name="Zhang X."/>
            <person name="Li K."/>
            <person name="Wang N."/>
            <person name="Shu C."/>
            <person name="Wu Y."/>
            <person name="Wang C."/>
            <person name="Bushley K.E."/>
            <person name="Xiang M."/>
            <person name="Liu X."/>
        </authorList>
    </citation>
    <scope>NUCLEOTIDE SEQUENCE [LARGE SCALE GENOMIC DNA]</scope>
    <source>
        <strain evidence="1 2">3608</strain>
    </source>
</reference>
<proteinExistence type="predicted"/>
<dbReference type="EMBL" id="KQ030654">
    <property type="protein sequence ID" value="KJZ70039.1"/>
    <property type="molecule type" value="Genomic_DNA"/>
</dbReference>
<dbReference type="OrthoDB" id="4777571at2759"/>
<accession>A0A0F8A249</accession>
<evidence type="ECO:0000313" key="1">
    <source>
        <dbReference type="EMBL" id="KJZ70039.1"/>
    </source>
</evidence>